<evidence type="ECO:0000313" key="2">
    <source>
        <dbReference type="EMBL" id="CAE0245253.1"/>
    </source>
</evidence>
<feature type="region of interest" description="Disordered" evidence="1">
    <location>
        <begin position="67"/>
        <end position="87"/>
    </location>
</feature>
<dbReference type="EMBL" id="HBIB01011454">
    <property type="protein sequence ID" value="CAE0245253.1"/>
    <property type="molecule type" value="Transcribed_RNA"/>
</dbReference>
<evidence type="ECO:0000313" key="3">
    <source>
        <dbReference type="EMBL" id="CAE0245254.1"/>
    </source>
</evidence>
<dbReference type="EMBL" id="HBIB01011456">
    <property type="protein sequence ID" value="CAE0245254.1"/>
    <property type="molecule type" value="Transcribed_RNA"/>
</dbReference>
<dbReference type="AlphaFoldDB" id="A0A7S3G5D5"/>
<feature type="compositionally biased region" description="Low complexity" evidence="1">
    <location>
        <begin position="142"/>
        <end position="154"/>
    </location>
</feature>
<reference evidence="2" key="1">
    <citation type="submission" date="2021-01" db="EMBL/GenBank/DDBJ databases">
        <authorList>
            <person name="Corre E."/>
            <person name="Pelletier E."/>
            <person name="Niang G."/>
            <person name="Scheremetjew M."/>
            <person name="Finn R."/>
            <person name="Kale V."/>
            <person name="Holt S."/>
            <person name="Cochrane G."/>
            <person name="Meng A."/>
            <person name="Brown T."/>
            <person name="Cohen L."/>
        </authorList>
    </citation>
    <scope>NUCLEOTIDE SEQUENCE</scope>
    <source>
        <strain evidence="2">NIES-2562</strain>
    </source>
</reference>
<evidence type="ECO:0000256" key="1">
    <source>
        <dbReference type="SAM" id="MobiDB-lite"/>
    </source>
</evidence>
<feature type="compositionally biased region" description="Basic and acidic residues" evidence="1">
    <location>
        <begin position="199"/>
        <end position="209"/>
    </location>
</feature>
<name>A0A7S3G5D5_9EUKA</name>
<feature type="compositionally biased region" description="Polar residues" evidence="1">
    <location>
        <begin position="67"/>
        <end position="79"/>
    </location>
</feature>
<protein>
    <submittedName>
        <fullName evidence="2">Uncharacterized protein</fullName>
    </submittedName>
</protein>
<sequence length="296" mass="32304">MKKNGDRLDSIYTILHDQAEHIKGMAEISTLVKVKKVSDQGCQTLADNSNVPASACNNCAERSTTMPASEATADSTAAQSAGDPIKTLPLSELGEKCATSPLPASSTCCSTERVEASIVEEVRENDHNLTEQERNEQDVTPSSQSKLVLSVVQVHAEGSSPKKGNTSVQATEKAVEPPLRSIADDVARSPSASQRKEKKVAEPAQETRPHTVNSMQSVEREEEASDVVVVEETPVISIKEGSRPVRQKQKTFSKFTTLKEVPHVPTKRVQRGEEIAVMKKIHMNLMKKTVKHFLII</sequence>
<feature type="region of interest" description="Disordered" evidence="1">
    <location>
        <begin position="123"/>
        <end position="226"/>
    </location>
</feature>
<gene>
    <name evidence="2" type="ORF">PBIL07802_LOCUS7434</name>
    <name evidence="3" type="ORF">PBIL07802_LOCUS7435</name>
</gene>
<proteinExistence type="predicted"/>
<accession>A0A7S3G5D5</accession>
<feature type="compositionally biased region" description="Basic and acidic residues" evidence="1">
    <location>
        <begin position="123"/>
        <end position="137"/>
    </location>
</feature>
<organism evidence="2">
    <name type="scientific">Palpitomonas bilix</name>
    <dbReference type="NCBI Taxonomy" id="652834"/>
    <lineage>
        <taxon>Eukaryota</taxon>
        <taxon>Eukaryota incertae sedis</taxon>
    </lineage>
</organism>